<proteinExistence type="inferred from homology"/>
<evidence type="ECO:0000256" key="1">
    <source>
        <dbReference type="ARBA" id="ARBA00008891"/>
    </source>
</evidence>
<dbReference type="EMBL" id="JBHSCZ010000001">
    <property type="protein sequence ID" value="MFC4261454.1"/>
    <property type="molecule type" value="Genomic_DNA"/>
</dbReference>
<keyword evidence="8" id="KW-1185">Reference proteome</keyword>
<evidence type="ECO:0000256" key="2">
    <source>
        <dbReference type="ARBA" id="ARBA00022801"/>
    </source>
</evidence>
<dbReference type="Pfam" id="PF18962">
    <property type="entry name" value="Por_Secre_tail"/>
    <property type="match status" value="1"/>
</dbReference>
<dbReference type="InterPro" id="IPR011050">
    <property type="entry name" value="Pectin_lyase_fold/virulence"/>
</dbReference>
<dbReference type="PANTHER" id="PTHR31321:SF57">
    <property type="entry name" value="PECTINESTERASE 53-RELATED"/>
    <property type="match status" value="1"/>
</dbReference>
<feature type="domain" description="Pectinesterase catalytic" evidence="5">
    <location>
        <begin position="25"/>
        <end position="319"/>
    </location>
</feature>
<evidence type="ECO:0000313" key="7">
    <source>
        <dbReference type="EMBL" id="MFC4261454.1"/>
    </source>
</evidence>
<sequence>MLTKKLLPLILCIFYATFGNAQTYDLIVAPDGSGNYTTVQAAINAAPTGSTTPYKIFIKNGKYREKITIASNKPFIQLIGESVANVFVYYDDPATVLGTQNSASFTINANDFSAFNITFANTYGDGSQAVAVLVNADRAAFKNCRFLANQDTVYLKGNGTPRAYFKDCYIDGNIDFIFGSSVAYFDNCVVYAKTRVGTSSSFITAPNTPVGQAYGFVFKDAKLYNNVGTTSYFLSRPWPSPSEALTRQKCVFLSAIMSSHIQPAGWSTWDANTVTANLTNAEYNSRHFNGNAVSIASRAPWSLQYNVTDSSNFTIANMFTGWDPCAVYPNICTTITPDIAVANFRTNKVANTSNFNWNISWPQTGIQYDLYRSSNNVSFSIINTQVAANDTAINFNYAEAVPPPGGSYYYFVRASKPGFTAHTTDTLIVTSVPTITTAGTLGNFTQSVGSPSNPQTYTVSGVNLSDNITITAPANFEISINNGISWNNSSTPIVLTPTAGSIANTNISVRLNANVVGTYNGNITHTSTGATNVNVPVNGTTQLAALNAIGIIQYWPLNADNTDSVAVRAAGVLASTPTFSRLVLSDGVTLAGSVPVPAYSTQFGQAYATTANGLWTIAAGGNGGNLSRTIYEQFQVKAGATHTVHIDSIILNASFFNTSSNTRFAIVYSKTGFTTADSTDVVGASFGSPILLVNETTGTNTNYRFAINNSAGINLNANETLTFRIYNSCSSTGNRYAKLKNVHVKGYTTLNPLAGDYQTHQSGEWANVNTWERYDGTAWVYPAPAYPVYDNSGTASILSGHTVTISSTLANGSGYIHLTKIKEGGQLIVANGATLNIANDGAPSTTTTDLQIDGTMTAAGVLGTNGNVSIVINGTLINSTTSMNLSNTGDSVFINNGGTYQHNTNSNNTPANLVGRAGSTFNVTGITSNQTGIFKANVTYGNIVWNCPAQGGYYAFRGNLSSNVLGSFTLVSSGSTYISFHNASVKTTFPGGYYQTGGIMNFREGGTVVDTLTIGGDFSVTGGTFNSNVPSGSTLALQLTGNSKSFKYGGNTLNNTNILFNGTYTLDSNLVLPTAGFGAIVNGSLTMGTRVISGSGAFTMGNNATISSAALNGLDGNINVSGTKAFGTTGNFIFNGAAAQTTGALIPANANSITVNNAAGLSLSNNTQLASTLTLTNGNLSIGNNNISTASILGANASKFIVTNGVGALKLTNIGSTNTTFPVGISASSYTPVLLNNSGTVDNFSVNVAAGLPAGINVAPQADSSVNRIWNIAEDVVGGSNATITLQWNAAEQNSLFNSNNASVVHSDGTVIDYNGGFGAVTTVSANVFSRTGTGFNNFSPFGVTSTVNAVVLPVTLLSFNAVQKPTVVDLNWNVSNQLNLQHYQIQKSSNGNTFETIGTVNAINNTQSYHLTDVKPFIGDNYYRLKSVDFNGQFSYSKIVKVTYNAKGFIAVYPNPVQTTLTVNHSIAADDATLMLFNNSGQQVALWKVKANSIQTNIPLNVAAGTYTLVFVNNNQKTSLVIYKK</sequence>
<evidence type="ECO:0000256" key="4">
    <source>
        <dbReference type="SAM" id="SignalP"/>
    </source>
</evidence>
<dbReference type="InterPro" id="IPR018040">
    <property type="entry name" value="Pectinesterase_Tyr_AS"/>
</dbReference>
<dbReference type="PROSITE" id="PS00800">
    <property type="entry name" value="PECTINESTERASE_1"/>
    <property type="match status" value="1"/>
</dbReference>
<dbReference type="RefSeq" id="WP_379705825.1">
    <property type="nucleotide sequence ID" value="NZ_JBHSCZ010000001.1"/>
</dbReference>
<dbReference type="PANTHER" id="PTHR31321">
    <property type="entry name" value="ACYL-COA THIOESTER HYDROLASE YBHC-RELATED"/>
    <property type="match status" value="1"/>
</dbReference>
<keyword evidence="2" id="KW-0378">Hydrolase</keyword>
<comment type="caution">
    <text evidence="7">The sequence shown here is derived from an EMBL/GenBank/DDBJ whole genome shotgun (WGS) entry which is preliminary data.</text>
</comment>
<dbReference type="SUPFAM" id="SSF51126">
    <property type="entry name" value="Pectin lyase-like"/>
    <property type="match status" value="1"/>
</dbReference>
<dbReference type="Gene3D" id="2.160.20.10">
    <property type="entry name" value="Single-stranded right-handed beta-helix, Pectin lyase-like"/>
    <property type="match status" value="1"/>
</dbReference>
<feature type="chain" id="PRO_5045809669" evidence="4">
    <location>
        <begin position="22"/>
        <end position="1526"/>
    </location>
</feature>
<dbReference type="InterPro" id="IPR000070">
    <property type="entry name" value="Pectinesterase_cat"/>
</dbReference>
<evidence type="ECO:0000256" key="3">
    <source>
        <dbReference type="ARBA" id="ARBA00023085"/>
    </source>
</evidence>
<organism evidence="7 8">
    <name type="scientific">Ferruginibacter yonginensis</name>
    <dbReference type="NCBI Taxonomy" id="1310416"/>
    <lineage>
        <taxon>Bacteria</taxon>
        <taxon>Pseudomonadati</taxon>
        <taxon>Bacteroidota</taxon>
        <taxon>Chitinophagia</taxon>
        <taxon>Chitinophagales</taxon>
        <taxon>Chitinophagaceae</taxon>
        <taxon>Ferruginibacter</taxon>
    </lineage>
</organism>
<accession>A0ABV8QQX2</accession>
<keyword evidence="4" id="KW-0732">Signal</keyword>
<dbReference type="Gene3D" id="2.60.40.10">
    <property type="entry name" value="Immunoglobulins"/>
    <property type="match status" value="1"/>
</dbReference>
<protein>
    <submittedName>
        <fullName evidence="7">Pectinesterase family protein</fullName>
    </submittedName>
</protein>
<dbReference type="NCBIfam" id="TIGR04183">
    <property type="entry name" value="Por_Secre_tail"/>
    <property type="match status" value="1"/>
</dbReference>
<dbReference type="InterPro" id="IPR026444">
    <property type="entry name" value="Secre_tail"/>
</dbReference>
<reference evidence="8" key="1">
    <citation type="journal article" date="2019" name="Int. J. Syst. Evol. Microbiol.">
        <title>The Global Catalogue of Microorganisms (GCM) 10K type strain sequencing project: providing services to taxonomists for standard genome sequencing and annotation.</title>
        <authorList>
            <consortium name="The Broad Institute Genomics Platform"/>
            <consortium name="The Broad Institute Genome Sequencing Center for Infectious Disease"/>
            <person name="Wu L."/>
            <person name="Ma J."/>
        </authorList>
    </citation>
    <scope>NUCLEOTIDE SEQUENCE [LARGE SCALE GENOMIC DNA]</scope>
    <source>
        <strain evidence="8">CECT 8289</strain>
    </source>
</reference>
<dbReference type="InterPro" id="IPR013783">
    <property type="entry name" value="Ig-like_fold"/>
</dbReference>
<evidence type="ECO:0000259" key="5">
    <source>
        <dbReference type="Pfam" id="PF01095"/>
    </source>
</evidence>
<keyword evidence="3" id="KW-0063">Aspartyl esterase</keyword>
<dbReference type="Proteomes" id="UP001595907">
    <property type="component" value="Unassembled WGS sequence"/>
</dbReference>
<evidence type="ECO:0000259" key="6">
    <source>
        <dbReference type="Pfam" id="PF18962"/>
    </source>
</evidence>
<feature type="signal peptide" evidence="4">
    <location>
        <begin position="1"/>
        <end position="21"/>
    </location>
</feature>
<feature type="domain" description="Secretion system C-terminal sorting" evidence="6">
    <location>
        <begin position="1453"/>
        <end position="1519"/>
    </location>
</feature>
<dbReference type="InterPro" id="IPR012334">
    <property type="entry name" value="Pectin_lyas_fold"/>
</dbReference>
<evidence type="ECO:0000313" key="8">
    <source>
        <dbReference type="Proteomes" id="UP001595907"/>
    </source>
</evidence>
<comment type="similarity">
    <text evidence="1">Belongs to the pectinesterase family.</text>
</comment>
<name>A0ABV8QQX2_9BACT</name>
<dbReference type="Pfam" id="PF01095">
    <property type="entry name" value="Pectinesterase"/>
    <property type="match status" value="1"/>
</dbReference>
<gene>
    <name evidence="7" type="ORF">ACFOWM_01070</name>
</gene>